<dbReference type="AlphaFoldDB" id="A0A6V6Z8I6"/>
<gene>
    <name evidence="1" type="ORF">FLAT13_04016</name>
</gene>
<name>A0A6V6Z8I6_9FLAO</name>
<dbReference type="Proteomes" id="UP000530060">
    <property type="component" value="Unassembled WGS sequence"/>
</dbReference>
<reference evidence="1 2" key="1">
    <citation type="submission" date="2020-06" db="EMBL/GenBank/DDBJ databases">
        <authorList>
            <person name="Criscuolo A."/>
        </authorList>
    </citation>
    <scope>NUCLEOTIDE SEQUENCE [LARGE SCALE GENOMIC DNA]</scope>
    <source>
        <strain evidence="2">CIP 111411</strain>
    </source>
</reference>
<sequence>MPLETLRAKEELRDLIDAYAYLGDEKNPGSDGFIHTRY</sequence>
<accession>A0A6V6Z8I6</accession>
<comment type="caution">
    <text evidence="1">The sequence shown here is derived from an EMBL/GenBank/DDBJ whole genome shotgun (WGS) entry which is preliminary data.</text>
</comment>
<keyword evidence="2" id="KW-1185">Reference proteome</keyword>
<proteinExistence type="predicted"/>
<organism evidence="1 2">
    <name type="scientific">Flavobacterium salmonis</name>
    <dbReference type="NCBI Taxonomy" id="2654844"/>
    <lineage>
        <taxon>Bacteria</taxon>
        <taxon>Pseudomonadati</taxon>
        <taxon>Bacteroidota</taxon>
        <taxon>Flavobacteriia</taxon>
        <taxon>Flavobacteriales</taxon>
        <taxon>Flavobacteriaceae</taxon>
        <taxon>Flavobacterium</taxon>
    </lineage>
</organism>
<protein>
    <submittedName>
        <fullName evidence="1">Uncharacterized protein</fullName>
    </submittedName>
</protein>
<evidence type="ECO:0000313" key="2">
    <source>
        <dbReference type="Proteomes" id="UP000530060"/>
    </source>
</evidence>
<evidence type="ECO:0000313" key="1">
    <source>
        <dbReference type="EMBL" id="CAD0007734.1"/>
    </source>
</evidence>
<dbReference type="EMBL" id="CAIJDP010000083">
    <property type="protein sequence ID" value="CAD0007734.1"/>
    <property type="molecule type" value="Genomic_DNA"/>
</dbReference>